<dbReference type="OrthoDB" id="3267840at2"/>
<dbReference type="AlphaFoldDB" id="A0A428X2U8"/>
<evidence type="ECO:0000313" key="2">
    <source>
        <dbReference type="EMBL" id="RSM49632.1"/>
    </source>
</evidence>
<reference evidence="2 3" key="1">
    <citation type="submission" date="2018-05" db="EMBL/GenBank/DDBJ databases">
        <title>Evolution of GPA BGCs.</title>
        <authorList>
            <person name="Waglechner N."/>
            <person name="Wright G.D."/>
        </authorList>
    </citation>
    <scope>NUCLEOTIDE SEQUENCE [LARGE SCALE GENOMIC DNA]</scope>
    <source>
        <strain evidence="2 3">DSM 5908</strain>
    </source>
</reference>
<keyword evidence="3" id="KW-1185">Reference proteome</keyword>
<name>A0A428X2U8_AMYBA</name>
<evidence type="ECO:0000259" key="1">
    <source>
        <dbReference type="Pfam" id="PF13490"/>
    </source>
</evidence>
<sequence>MNDMCEGASDKVRCEEALADIYLLLDRECSAERDAALRAHIDDCPPCLEEYGIDEHIKQLLARKCGGDHAPAELKSRLRASIRQTVASRGGVTVERTEITLEQRSE</sequence>
<evidence type="ECO:0000313" key="3">
    <source>
        <dbReference type="Proteomes" id="UP000286716"/>
    </source>
</evidence>
<feature type="domain" description="Putative zinc-finger" evidence="1">
    <location>
        <begin position="14"/>
        <end position="47"/>
    </location>
</feature>
<dbReference type="InterPro" id="IPR024020">
    <property type="entry name" value="Anit_sigma_mycothiol_RsrA"/>
</dbReference>
<dbReference type="Pfam" id="PF13490">
    <property type="entry name" value="zf-HC2"/>
    <property type="match status" value="1"/>
</dbReference>
<gene>
    <name evidence="2" type="primary">rsrA</name>
    <name evidence="2" type="ORF">DMA12_04245</name>
</gene>
<protein>
    <submittedName>
        <fullName evidence="2">Mycothiol system anti-sigma-R factor</fullName>
    </submittedName>
</protein>
<dbReference type="InterPro" id="IPR027383">
    <property type="entry name" value="Znf_put"/>
</dbReference>
<proteinExistence type="predicted"/>
<dbReference type="NCBIfam" id="TIGR03988">
    <property type="entry name" value="antisig_RsrA"/>
    <property type="match status" value="1"/>
</dbReference>
<accession>A0A428X2U8</accession>
<comment type="caution">
    <text evidence="2">The sequence shown here is derived from an EMBL/GenBank/DDBJ whole genome shotgun (WGS) entry which is preliminary data.</text>
</comment>
<dbReference type="EMBL" id="QHHU01000003">
    <property type="protein sequence ID" value="RSM49632.1"/>
    <property type="molecule type" value="Genomic_DNA"/>
</dbReference>
<organism evidence="2 3">
    <name type="scientific">Amycolatopsis balhimycina DSM 5908</name>
    <dbReference type="NCBI Taxonomy" id="1081091"/>
    <lineage>
        <taxon>Bacteria</taxon>
        <taxon>Bacillati</taxon>
        <taxon>Actinomycetota</taxon>
        <taxon>Actinomycetes</taxon>
        <taxon>Pseudonocardiales</taxon>
        <taxon>Pseudonocardiaceae</taxon>
        <taxon>Amycolatopsis</taxon>
    </lineage>
</organism>
<dbReference type="RefSeq" id="WP_020641129.1">
    <property type="nucleotide sequence ID" value="NZ_QHHU01000003.1"/>
</dbReference>
<dbReference type="Proteomes" id="UP000286716">
    <property type="component" value="Unassembled WGS sequence"/>
</dbReference>